<evidence type="ECO:0000313" key="5">
    <source>
        <dbReference type="Proteomes" id="UP000260644"/>
    </source>
</evidence>
<comment type="function">
    <text evidence="3">Catalyzes the reversible conversion of ribose-5-phosphate to ribulose 5-phosphate.</text>
</comment>
<dbReference type="SUPFAM" id="SSF100950">
    <property type="entry name" value="NagB/RpiA/CoA transferase-like"/>
    <property type="match status" value="1"/>
</dbReference>
<dbReference type="PANTHER" id="PTHR11934:SF0">
    <property type="entry name" value="RIBOSE-5-PHOSPHATE ISOMERASE"/>
    <property type="match status" value="1"/>
</dbReference>
<dbReference type="GO" id="GO:0009052">
    <property type="term" value="P:pentose-phosphate shunt, non-oxidative branch"/>
    <property type="evidence" value="ECO:0007669"/>
    <property type="project" value="UniProtKB-UniRule"/>
</dbReference>
<dbReference type="AlphaFoldDB" id="A0A3E1Y9D1"/>
<organism evidence="4 5">
    <name type="scientific">Chitinophaga silvatica</name>
    <dbReference type="NCBI Taxonomy" id="2282649"/>
    <lineage>
        <taxon>Bacteria</taxon>
        <taxon>Pseudomonadati</taxon>
        <taxon>Bacteroidota</taxon>
        <taxon>Chitinophagia</taxon>
        <taxon>Chitinophagales</taxon>
        <taxon>Chitinophagaceae</taxon>
        <taxon>Chitinophaga</taxon>
    </lineage>
</organism>
<dbReference type="PANTHER" id="PTHR11934">
    <property type="entry name" value="RIBOSE-5-PHOSPHATE ISOMERASE"/>
    <property type="match status" value="1"/>
</dbReference>
<dbReference type="CDD" id="cd01398">
    <property type="entry name" value="RPI_A"/>
    <property type="match status" value="1"/>
</dbReference>
<comment type="similarity">
    <text evidence="3">Belongs to the ribose 5-phosphate isomerase family.</text>
</comment>
<dbReference type="OrthoDB" id="5870696at2"/>
<dbReference type="NCBIfam" id="NF001924">
    <property type="entry name" value="PRK00702.1"/>
    <property type="match status" value="1"/>
</dbReference>
<evidence type="ECO:0000256" key="2">
    <source>
        <dbReference type="ARBA" id="ARBA00023235"/>
    </source>
</evidence>
<evidence type="ECO:0000313" key="4">
    <source>
        <dbReference type="EMBL" id="RFS22007.1"/>
    </source>
</evidence>
<dbReference type="InterPro" id="IPR037171">
    <property type="entry name" value="NagB/RpiA_transferase-like"/>
</dbReference>
<dbReference type="EMBL" id="QPMM01000007">
    <property type="protein sequence ID" value="RFS22007.1"/>
    <property type="molecule type" value="Genomic_DNA"/>
</dbReference>
<evidence type="ECO:0000256" key="3">
    <source>
        <dbReference type="HAMAP-Rule" id="MF_00170"/>
    </source>
</evidence>
<gene>
    <name evidence="3" type="primary">rpiA</name>
    <name evidence="4" type="ORF">DVR12_15295</name>
</gene>
<keyword evidence="5" id="KW-1185">Reference proteome</keyword>
<dbReference type="RefSeq" id="WP_116976658.1">
    <property type="nucleotide sequence ID" value="NZ_QPMM01000007.1"/>
</dbReference>
<dbReference type="Pfam" id="PF06026">
    <property type="entry name" value="Rib_5-P_isom_A"/>
    <property type="match status" value="1"/>
</dbReference>
<comment type="pathway">
    <text evidence="3">Carbohydrate degradation; pentose phosphate pathway; D-ribose 5-phosphate from D-ribulose 5-phosphate (non-oxidative stage): step 1/1.</text>
</comment>
<dbReference type="UniPathway" id="UPA00115">
    <property type="reaction ID" value="UER00412"/>
</dbReference>
<dbReference type="HAMAP" id="MF_00170">
    <property type="entry name" value="Rib_5P_isom_A"/>
    <property type="match status" value="1"/>
</dbReference>
<feature type="binding site" evidence="3">
    <location>
        <position position="121"/>
    </location>
    <ligand>
        <name>substrate</name>
    </ligand>
</feature>
<comment type="catalytic activity">
    <reaction evidence="1 3">
        <text>aldehydo-D-ribose 5-phosphate = D-ribulose 5-phosphate</text>
        <dbReference type="Rhea" id="RHEA:14657"/>
        <dbReference type="ChEBI" id="CHEBI:58121"/>
        <dbReference type="ChEBI" id="CHEBI:58273"/>
        <dbReference type="EC" id="5.3.1.6"/>
    </reaction>
</comment>
<sequence>MDTGKRAAGERAVEFIKPGMTIGLGTGSTAYFAIKRLGTLVRNGLSIRAVATSVQSELLASEEQIPLIPFSEVEVIDIDIDGADEVDGQLQLIKGGGGALLREKIIAAASREMIVVVDESKVVETLGRFPLPVEIIPFAWELTYKHLVDMGANPKVRHIGNTPFVTDNGNWILDCSFNQIQQAEVLHAALNDIPGIVENGLFIHYATRLIIGYTDGSIKEVTSPYPAKKFF</sequence>
<dbReference type="FunFam" id="3.40.50.1360:FF:000001">
    <property type="entry name" value="Ribose-5-phosphate isomerase A"/>
    <property type="match status" value="1"/>
</dbReference>
<dbReference type="EC" id="5.3.1.6" evidence="3"/>
<feature type="binding site" evidence="3">
    <location>
        <begin position="81"/>
        <end position="84"/>
    </location>
    <ligand>
        <name>substrate</name>
    </ligand>
</feature>
<protein>
    <recommendedName>
        <fullName evidence="3">Ribose-5-phosphate isomerase A</fullName>
        <ecNumber evidence="3">5.3.1.6</ecNumber>
    </recommendedName>
    <alternativeName>
        <fullName evidence="3">Phosphoriboisomerase A</fullName>
        <shortName evidence="3">PRI</shortName>
    </alternativeName>
</protein>
<dbReference type="Gene3D" id="3.40.50.1360">
    <property type="match status" value="1"/>
</dbReference>
<dbReference type="GO" id="GO:0005829">
    <property type="term" value="C:cytosol"/>
    <property type="evidence" value="ECO:0007669"/>
    <property type="project" value="TreeGrafter"/>
</dbReference>
<feature type="active site" description="Proton acceptor" evidence="3">
    <location>
        <position position="103"/>
    </location>
</feature>
<dbReference type="NCBIfam" id="TIGR00021">
    <property type="entry name" value="rpiA"/>
    <property type="match status" value="1"/>
</dbReference>
<keyword evidence="2 3" id="KW-0413">Isomerase</keyword>
<dbReference type="SUPFAM" id="SSF75445">
    <property type="entry name" value="D-ribose-5-phosphate isomerase (RpiA), lid domain"/>
    <property type="match status" value="1"/>
</dbReference>
<dbReference type="Proteomes" id="UP000260644">
    <property type="component" value="Unassembled WGS sequence"/>
</dbReference>
<name>A0A3E1Y9D1_9BACT</name>
<proteinExistence type="inferred from homology"/>
<feature type="binding site" evidence="3">
    <location>
        <begin position="26"/>
        <end position="29"/>
    </location>
    <ligand>
        <name>substrate</name>
    </ligand>
</feature>
<dbReference type="InterPro" id="IPR004788">
    <property type="entry name" value="Ribose5P_isomerase_type_A"/>
</dbReference>
<evidence type="ECO:0000256" key="1">
    <source>
        <dbReference type="ARBA" id="ARBA00001713"/>
    </source>
</evidence>
<comment type="caution">
    <text evidence="4">The sequence shown here is derived from an EMBL/GenBank/DDBJ whole genome shotgun (WGS) entry which is preliminary data.</text>
</comment>
<feature type="binding site" evidence="3">
    <location>
        <begin position="94"/>
        <end position="97"/>
    </location>
    <ligand>
        <name>substrate</name>
    </ligand>
</feature>
<comment type="subunit">
    <text evidence="3">Homodimer.</text>
</comment>
<dbReference type="GO" id="GO:0006014">
    <property type="term" value="P:D-ribose metabolic process"/>
    <property type="evidence" value="ECO:0007669"/>
    <property type="project" value="TreeGrafter"/>
</dbReference>
<dbReference type="Gene3D" id="3.30.70.260">
    <property type="match status" value="1"/>
</dbReference>
<accession>A0A3E1Y9D1</accession>
<reference evidence="4 5" key="1">
    <citation type="submission" date="2018-07" db="EMBL/GenBank/DDBJ databases">
        <title>Chitinophaga K2CV101002-2 sp. nov., isolated from a monsoon evergreen broad-leaved forest soil.</title>
        <authorList>
            <person name="Lv Y."/>
        </authorList>
    </citation>
    <scope>NUCLEOTIDE SEQUENCE [LARGE SCALE GENOMIC DNA]</scope>
    <source>
        <strain evidence="4 5">GDMCC 1.1288</strain>
    </source>
</reference>
<dbReference type="InterPro" id="IPR020672">
    <property type="entry name" value="Ribose5P_isomerase_typA_subgr"/>
</dbReference>
<dbReference type="GO" id="GO:0004751">
    <property type="term" value="F:ribose-5-phosphate isomerase activity"/>
    <property type="evidence" value="ECO:0007669"/>
    <property type="project" value="UniProtKB-UniRule"/>
</dbReference>